<evidence type="ECO:0000313" key="1">
    <source>
        <dbReference type="EMBL" id="KAI4817963.1"/>
    </source>
</evidence>
<accession>A0ACB9WW53</accession>
<comment type="caution">
    <text evidence="1">The sequence shown here is derived from an EMBL/GenBank/DDBJ whole genome shotgun (WGS) entry which is preliminary data.</text>
</comment>
<reference evidence="1" key="1">
    <citation type="submission" date="2022-05" db="EMBL/GenBank/DDBJ databases">
        <title>Chromosome-level genome of Chaenocephalus aceratus.</title>
        <authorList>
            <person name="Park H."/>
        </authorList>
    </citation>
    <scope>NUCLEOTIDE SEQUENCE</scope>
    <source>
        <strain evidence="1">KU_202001</strain>
    </source>
</reference>
<evidence type="ECO:0000313" key="2">
    <source>
        <dbReference type="Proteomes" id="UP001057452"/>
    </source>
</evidence>
<organism evidence="1 2">
    <name type="scientific">Chaenocephalus aceratus</name>
    <name type="common">Blackfin icefish</name>
    <name type="synonym">Chaenichthys aceratus</name>
    <dbReference type="NCBI Taxonomy" id="36190"/>
    <lineage>
        <taxon>Eukaryota</taxon>
        <taxon>Metazoa</taxon>
        <taxon>Chordata</taxon>
        <taxon>Craniata</taxon>
        <taxon>Vertebrata</taxon>
        <taxon>Euteleostomi</taxon>
        <taxon>Actinopterygii</taxon>
        <taxon>Neopterygii</taxon>
        <taxon>Teleostei</taxon>
        <taxon>Neoteleostei</taxon>
        <taxon>Acanthomorphata</taxon>
        <taxon>Eupercaria</taxon>
        <taxon>Perciformes</taxon>
        <taxon>Notothenioidei</taxon>
        <taxon>Channichthyidae</taxon>
        <taxon>Chaenocephalus</taxon>
    </lineage>
</organism>
<name>A0ACB9WW53_CHAAC</name>
<proteinExistence type="predicted"/>
<gene>
    <name evidence="1" type="ORF">KUCAC02_011332</name>
</gene>
<dbReference type="Proteomes" id="UP001057452">
    <property type="component" value="Chromosome 11"/>
</dbReference>
<keyword evidence="2" id="KW-1185">Reference proteome</keyword>
<protein>
    <submittedName>
        <fullName evidence="1">Uncharacterized protein</fullName>
    </submittedName>
</protein>
<dbReference type="EMBL" id="CM043795">
    <property type="protein sequence ID" value="KAI4817963.1"/>
    <property type="molecule type" value="Genomic_DNA"/>
</dbReference>
<sequence length="510" mass="55039">MNISYQPASPIAAGGEVPWSIEKLLDPSPLADPLTSTSTPTPTSTSSQTLAPSSQADGASSEVETLIRDIWAGRRKETLMVLAPGPQLEGEGTHKGGLRKDEGQSQVCLWRESNLVPITDVHSGEPSAGKNAPNHGFSFHSTAFTEVEVTSFHDKKIKVEGLRVLECGDVELLQENGTRIAEDRAIWLKYKLPIVAMPGYGHLPIDLINIERFSTRVVALAEYRLGCRSWSSSDLPCPVQVLGTPSLLGNKVATVMAGRGHLEEEGKALLTPPSTLVPVLDLTTGIEQLVTVQGFINEVEPEIGALPPGLCNHGYLHSKPDHLVTMHDVLDAQWQFDPNRDETYPRSHLPPGEAAGVLQEAGLLRYEDAIEMNQDIVVITTKGGRPSAQVCVSALCVALMTTAEISTRDHGVVAKIKRVIMERRLPRKWGLGPEASQKEMMIQKGLLHKHGKANGSTPTRITGTEGLQVLRGGATGAADSYPPLRCRALGGSRSATESLSSERLSQLMLR</sequence>